<protein>
    <submittedName>
        <fullName evidence="2">Uncharacterized protein</fullName>
    </submittedName>
</protein>
<feature type="region of interest" description="Disordered" evidence="1">
    <location>
        <begin position="1"/>
        <end position="30"/>
    </location>
</feature>
<gene>
    <name evidence="2" type="ORF">B296_00035408</name>
</gene>
<dbReference type="EMBL" id="AMZH03019792">
    <property type="protein sequence ID" value="RRT39898.1"/>
    <property type="molecule type" value="Genomic_DNA"/>
</dbReference>
<organism evidence="2 3">
    <name type="scientific">Ensete ventricosum</name>
    <name type="common">Abyssinian banana</name>
    <name type="synonym">Musa ensete</name>
    <dbReference type="NCBI Taxonomy" id="4639"/>
    <lineage>
        <taxon>Eukaryota</taxon>
        <taxon>Viridiplantae</taxon>
        <taxon>Streptophyta</taxon>
        <taxon>Embryophyta</taxon>
        <taxon>Tracheophyta</taxon>
        <taxon>Spermatophyta</taxon>
        <taxon>Magnoliopsida</taxon>
        <taxon>Liliopsida</taxon>
        <taxon>Zingiberales</taxon>
        <taxon>Musaceae</taxon>
        <taxon>Ensete</taxon>
    </lineage>
</organism>
<dbReference type="AlphaFoldDB" id="A0A426XK36"/>
<feature type="compositionally biased region" description="Low complexity" evidence="1">
    <location>
        <begin position="8"/>
        <end position="17"/>
    </location>
</feature>
<dbReference type="Proteomes" id="UP000287651">
    <property type="component" value="Unassembled WGS sequence"/>
</dbReference>
<reference evidence="2 3" key="1">
    <citation type="journal article" date="2014" name="Agronomy (Basel)">
        <title>A Draft Genome Sequence for Ensete ventricosum, the Drought-Tolerant Tree Against Hunger.</title>
        <authorList>
            <person name="Harrison J."/>
            <person name="Moore K.A."/>
            <person name="Paszkiewicz K."/>
            <person name="Jones T."/>
            <person name="Grant M."/>
            <person name="Ambacheew D."/>
            <person name="Muzemil S."/>
            <person name="Studholme D.J."/>
        </authorList>
    </citation>
    <scope>NUCLEOTIDE SEQUENCE [LARGE SCALE GENOMIC DNA]</scope>
</reference>
<feature type="compositionally biased region" description="Basic and acidic residues" evidence="1">
    <location>
        <begin position="57"/>
        <end position="69"/>
    </location>
</feature>
<evidence type="ECO:0000256" key="1">
    <source>
        <dbReference type="SAM" id="MobiDB-lite"/>
    </source>
</evidence>
<feature type="region of interest" description="Disordered" evidence="1">
    <location>
        <begin position="42"/>
        <end position="90"/>
    </location>
</feature>
<proteinExistence type="predicted"/>
<evidence type="ECO:0000313" key="3">
    <source>
        <dbReference type="Proteomes" id="UP000287651"/>
    </source>
</evidence>
<comment type="caution">
    <text evidence="2">The sequence shown here is derived from an EMBL/GenBank/DDBJ whole genome shotgun (WGS) entry which is preliminary data.</text>
</comment>
<accession>A0A426XK36</accession>
<name>A0A426XK36_ENSVE</name>
<evidence type="ECO:0000313" key="2">
    <source>
        <dbReference type="EMBL" id="RRT39898.1"/>
    </source>
</evidence>
<sequence length="90" mass="9764">MREREPGAGELVEAAGAGEDDQADLSVTKDGELLGLLQQPVPPLREGHLPAGGVVDPADHDLPSPHDPRLYLLPSDATDQQEEQERKKHR</sequence>